<reference evidence="1 2" key="1">
    <citation type="submission" date="2020-08" db="EMBL/GenBank/DDBJ databases">
        <authorList>
            <person name="Koutsovoulos G."/>
            <person name="Danchin GJ E."/>
        </authorList>
    </citation>
    <scope>NUCLEOTIDE SEQUENCE [LARGE SCALE GENOMIC DNA]</scope>
</reference>
<evidence type="ECO:0000313" key="2">
    <source>
        <dbReference type="Proteomes" id="UP000580250"/>
    </source>
</evidence>
<name>A0A6V7WVS5_MELEN</name>
<evidence type="ECO:0000313" key="1">
    <source>
        <dbReference type="EMBL" id="CAD2191170.1"/>
    </source>
</evidence>
<comment type="caution">
    <text evidence="1">The sequence shown here is derived from an EMBL/GenBank/DDBJ whole genome shotgun (WGS) entry which is preliminary data.</text>
</comment>
<organism evidence="1 2">
    <name type="scientific">Meloidogyne enterolobii</name>
    <name type="common">Root-knot nematode worm</name>
    <name type="synonym">Meloidogyne mayaguensis</name>
    <dbReference type="NCBI Taxonomy" id="390850"/>
    <lineage>
        <taxon>Eukaryota</taxon>
        <taxon>Metazoa</taxon>
        <taxon>Ecdysozoa</taxon>
        <taxon>Nematoda</taxon>
        <taxon>Chromadorea</taxon>
        <taxon>Rhabditida</taxon>
        <taxon>Tylenchina</taxon>
        <taxon>Tylenchomorpha</taxon>
        <taxon>Tylenchoidea</taxon>
        <taxon>Meloidogynidae</taxon>
        <taxon>Meloidogyninae</taxon>
        <taxon>Meloidogyne</taxon>
    </lineage>
</organism>
<dbReference type="EMBL" id="CAJEWN010000861">
    <property type="protein sequence ID" value="CAD2191170.1"/>
    <property type="molecule type" value="Genomic_DNA"/>
</dbReference>
<accession>A0A6V7WVS5</accession>
<dbReference type="AlphaFoldDB" id="A0A6V7WVS5"/>
<gene>
    <name evidence="1" type="ORF">MENT_LOCUS43989</name>
</gene>
<proteinExistence type="predicted"/>
<sequence length="47" mass="5444">MEKLNVDVLGLIFLLIVKVKKIFVKCFTQKLNYPQNVVHVKGMIVIE</sequence>
<dbReference type="Proteomes" id="UP000580250">
    <property type="component" value="Unassembled WGS sequence"/>
</dbReference>
<protein>
    <submittedName>
        <fullName evidence="1">Uncharacterized protein</fullName>
    </submittedName>
</protein>